<dbReference type="Gene3D" id="3.50.50.60">
    <property type="entry name" value="FAD/NAD(P)-binding domain"/>
    <property type="match status" value="2"/>
</dbReference>
<dbReference type="Proteomes" id="UP000199488">
    <property type="component" value="Unassembled WGS sequence"/>
</dbReference>
<evidence type="ECO:0000256" key="2">
    <source>
        <dbReference type="ARBA" id="ARBA00022630"/>
    </source>
</evidence>
<dbReference type="EMBL" id="FNNC01000001">
    <property type="protein sequence ID" value="SDW17651.1"/>
    <property type="molecule type" value="Genomic_DNA"/>
</dbReference>
<dbReference type="NCBIfam" id="TIGR04018">
    <property type="entry name" value="Bthiol_YpdA"/>
    <property type="match status" value="1"/>
</dbReference>
<dbReference type="GO" id="GO:0016491">
    <property type="term" value="F:oxidoreductase activity"/>
    <property type="evidence" value="ECO:0007669"/>
    <property type="project" value="UniProtKB-KW"/>
</dbReference>
<dbReference type="SUPFAM" id="SSF51905">
    <property type="entry name" value="FAD/NAD(P)-binding domain"/>
    <property type="match status" value="1"/>
</dbReference>
<keyword evidence="2" id="KW-0285">Flavoprotein</keyword>
<keyword evidence="3" id="KW-0560">Oxidoreductase</keyword>
<reference evidence="4 5" key="1">
    <citation type="submission" date="2016-10" db="EMBL/GenBank/DDBJ databases">
        <authorList>
            <person name="de Groot N.N."/>
        </authorList>
    </citation>
    <scope>NUCLEOTIDE SEQUENCE [LARGE SCALE GENOMIC DNA]</scope>
    <source>
        <strain evidence="4 5">DSM 23126</strain>
    </source>
</reference>
<dbReference type="AlphaFoldDB" id="A0A1H2RE48"/>
<dbReference type="STRING" id="1122204.SAMN05421781_0722"/>
<protein>
    <submittedName>
        <fullName evidence="4">Thioredoxin reductase (NADPH)</fullName>
    </submittedName>
</protein>
<evidence type="ECO:0000256" key="1">
    <source>
        <dbReference type="ARBA" id="ARBA00001974"/>
    </source>
</evidence>
<comment type="cofactor">
    <cofactor evidence="1">
        <name>FAD</name>
        <dbReference type="ChEBI" id="CHEBI:57692"/>
    </cofactor>
</comment>
<evidence type="ECO:0000313" key="4">
    <source>
        <dbReference type="EMBL" id="SDW17651.1"/>
    </source>
</evidence>
<dbReference type="InterPro" id="IPR050097">
    <property type="entry name" value="Ferredoxin-NADP_redctase_2"/>
</dbReference>
<dbReference type="InterPro" id="IPR023856">
    <property type="entry name" value="Bdr"/>
</dbReference>
<proteinExistence type="predicted"/>
<dbReference type="PRINTS" id="PR00469">
    <property type="entry name" value="PNDRDTASEII"/>
</dbReference>
<keyword evidence="5" id="KW-1185">Reference proteome</keyword>
<dbReference type="Pfam" id="PF13738">
    <property type="entry name" value="Pyr_redox_3"/>
    <property type="match status" value="1"/>
</dbReference>
<gene>
    <name evidence="4" type="ORF">SAMN05421781_0722</name>
</gene>
<dbReference type="PRINTS" id="PR00368">
    <property type="entry name" value="FADPNR"/>
</dbReference>
<name>A0A1H2RE48_9BACI</name>
<dbReference type="InterPro" id="IPR036188">
    <property type="entry name" value="FAD/NAD-bd_sf"/>
</dbReference>
<dbReference type="RefSeq" id="WP_091611259.1">
    <property type="nucleotide sequence ID" value="NZ_FNNC01000001.1"/>
</dbReference>
<dbReference type="OrthoDB" id="9778740at2"/>
<evidence type="ECO:0000313" key="5">
    <source>
        <dbReference type="Proteomes" id="UP000199488"/>
    </source>
</evidence>
<dbReference type="PANTHER" id="PTHR48105">
    <property type="entry name" value="THIOREDOXIN REDUCTASE 1-RELATED-RELATED"/>
    <property type="match status" value="1"/>
</dbReference>
<accession>A0A1H2RE48</accession>
<organism evidence="4 5">
    <name type="scientific">Marinococcus luteus</name>
    <dbReference type="NCBI Taxonomy" id="1122204"/>
    <lineage>
        <taxon>Bacteria</taxon>
        <taxon>Bacillati</taxon>
        <taxon>Bacillota</taxon>
        <taxon>Bacilli</taxon>
        <taxon>Bacillales</taxon>
        <taxon>Bacillaceae</taxon>
        <taxon>Marinococcus</taxon>
    </lineage>
</organism>
<sequence length="329" mass="36989">MNEQVIIIGGGPCGLAAAIALKRRGIDAAIIEKKNIVHSIYEYPVHQTFFSSADKLEIGGHPFPVVDRKPRRQEALVYYRKVAEAEKLRIYNYEEVQTILEAEDGYLVQTETLQGETREWRAPHVIIATGYYDNPNHMGVPGESLPHVKHYFEEAHPHFNQQVVIIGGRNSAVDAALALEQVNAQVTVLYRGEEYSKSIKPWILPDFQAMVRRGAARMEFEADVVRIDPERVIYEQAGVSHSVPADFVFAMTGYHPSRAFFRQLGIAVDEQSGRPSFDEETMETNRENIYIAGVIAAGDEANEIFIENGRFHGEKIAENIARKKATSFG</sequence>
<evidence type="ECO:0000256" key="3">
    <source>
        <dbReference type="ARBA" id="ARBA00023002"/>
    </source>
</evidence>